<dbReference type="Proteomes" id="UP000759537">
    <property type="component" value="Unassembled WGS sequence"/>
</dbReference>
<evidence type="ECO:0000313" key="2">
    <source>
        <dbReference type="EMBL" id="KAF8471424.1"/>
    </source>
</evidence>
<reference evidence="2" key="2">
    <citation type="journal article" date="2020" name="Nat. Commun.">
        <title>Large-scale genome sequencing of mycorrhizal fungi provides insights into the early evolution of symbiotic traits.</title>
        <authorList>
            <person name="Miyauchi S."/>
            <person name="Kiss E."/>
            <person name="Kuo A."/>
            <person name="Drula E."/>
            <person name="Kohler A."/>
            <person name="Sanchez-Garcia M."/>
            <person name="Morin E."/>
            <person name="Andreopoulos B."/>
            <person name="Barry K.W."/>
            <person name="Bonito G."/>
            <person name="Buee M."/>
            <person name="Carver A."/>
            <person name="Chen C."/>
            <person name="Cichocki N."/>
            <person name="Clum A."/>
            <person name="Culley D."/>
            <person name="Crous P.W."/>
            <person name="Fauchery L."/>
            <person name="Girlanda M."/>
            <person name="Hayes R.D."/>
            <person name="Keri Z."/>
            <person name="LaButti K."/>
            <person name="Lipzen A."/>
            <person name="Lombard V."/>
            <person name="Magnuson J."/>
            <person name="Maillard F."/>
            <person name="Murat C."/>
            <person name="Nolan M."/>
            <person name="Ohm R.A."/>
            <person name="Pangilinan J."/>
            <person name="Pereira M.F."/>
            <person name="Perotto S."/>
            <person name="Peter M."/>
            <person name="Pfister S."/>
            <person name="Riley R."/>
            <person name="Sitrit Y."/>
            <person name="Stielow J.B."/>
            <person name="Szollosi G."/>
            <person name="Zifcakova L."/>
            <person name="Stursova M."/>
            <person name="Spatafora J.W."/>
            <person name="Tedersoo L."/>
            <person name="Vaario L.M."/>
            <person name="Yamada A."/>
            <person name="Yan M."/>
            <person name="Wang P."/>
            <person name="Xu J."/>
            <person name="Bruns T."/>
            <person name="Baldrian P."/>
            <person name="Vilgalys R."/>
            <person name="Dunand C."/>
            <person name="Henrissat B."/>
            <person name="Grigoriev I.V."/>
            <person name="Hibbett D."/>
            <person name="Nagy L.G."/>
            <person name="Martin F.M."/>
        </authorList>
    </citation>
    <scope>NUCLEOTIDE SEQUENCE</scope>
    <source>
        <strain evidence="2">Prilba</strain>
    </source>
</reference>
<protein>
    <submittedName>
        <fullName evidence="2">Uncharacterized protein</fullName>
    </submittedName>
</protein>
<accession>A0A9P5JZU1</accession>
<name>A0A9P5JZU1_9AGAM</name>
<evidence type="ECO:0000313" key="3">
    <source>
        <dbReference type="Proteomes" id="UP000759537"/>
    </source>
</evidence>
<dbReference type="EMBL" id="WHVB01000023">
    <property type="protein sequence ID" value="KAF8471424.1"/>
    <property type="molecule type" value="Genomic_DNA"/>
</dbReference>
<proteinExistence type="predicted"/>
<sequence>MVVFIGNGELLSIHIQAVGGTVLRLIIDHPAWQSCSRRRLHNSTLSQFPADLEVTCTSPPHHLALGRKSYLFSRSHRIRTKCQPPEDQTCPHHSPTPARPPIHSADLPVVQIAAPLPQSYPQHTSTSTSAQTHTPAPKRRPRPKRPYSAQRPRRSSSPSSSQACSSSYARASPRPSPMCHQASASPYKATRSCSARSYGRRAVGLALGHSLCSAWWRLAR</sequence>
<evidence type="ECO:0000256" key="1">
    <source>
        <dbReference type="SAM" id="MobiDB-lite"/>
    </source>
</evidence>
<feature type="compositionally biased region" description="Low complexity" evidence="1">
    <location>
        <begin position="121"/>
        <end position="135"/>
    </location>
</feature>
<feature type="compositionally biased region" description="Basic residues" evidence="1">
    <location>
        <begin position="136"/>
        <end position="145"/>
    </location>
</feature>
<feature type="region of interest" description="Disordered" evidence="1">
    <location>
        <begin position="81"/>
        <end position="103"/>
    </location>
</feature>
<organism evidence="2 3">
    <name type="scientific">Russula ochroleuca</name>
    <dbReference type="NCBI Taxonomy" id="152965"/>
    <lineage>
        <taxon>Eukaryota</taxon>
        <taxon>Fungi</taxon>
        <taxon>Dikarya</taxon>
        <taxon>Basidiomycota</taxon>
        <taxon>Agaricomycotina</taxon>
        <taxon>Agaricomycetes</taxon>
        <taxon>Russulales</taxon>
        <taxon>Russulaceae</taxon>
        <taxon>Russula</taxon>
    </lineage>
</organism>
<comment type="caution">
    <text evidence="2">The sequence shown here is derived from an EMBL/GenBank/DDBJ whole genome shotgun (WGS) entry which is preliminary data.</text>
</comment>
<feature type="compositionally biased region" description="Low complexity" evidence="1">
    <location>
        <begin position="146"/>
        <end position="173"/>
    </location>
</feature>
<dbReference type="AlphaFoldDB" id="A0A9P5JZU1"/>
<keyword evidence="3" id="KW-1185">Reference proteome</keyword>
<feature type="region of interest" description="Disordered" evidence="1">
    <location>
        <begin position="118"/>
        <end position="186"/>
    </location>
</feature>
<gene>
    <name evidence="2" type="ORF">DFH94DRAFT_769444</name>
</gene>
<reference evidence="2" key="1">
    <citation type="submission" date="2019-10" db="EMBL/GenBank/DDBJ databases">
        <authorList>
            <consortium name="DOE Joint Genome Institute"/>
            <person name="Kuo A."/>
            <person name="Miyauchi S."/>
            <person name="Kiss E."/>
            <person name="Drula E."/>
            <person name="Kohler A."/>
            <person name="Sanchez-Garcia M."/>
            <person name="Andreopoulos B."/>
            <person name="Barry K.W."/>
            <person name="Bonito G."/>
            <person name="Buee M."/>
            <person name="Carver A."/>
            <person name="Chen C."/>
            <person name="Cichocki N."/>
            <person name="Clum A."/>
            <person name="Culley D."/>
            <person name="Crous P.W."/>
            <person name="Fauchery L."/>
            <person name="Girlanda M."/>
            <person name="Hayes R."/>
            <person name="Keri Z."/>
            <person name="LaButti K."/>
            <person name="Lipzen A."/>
            <person name="Lombard V."/>
            <person name="Magnuson J."/>
            <person name="Maillard F."/>
            <person name="Morin E."/>
            <person name="Murat C."/>
            <person name="Nolan M."/>
            <person name="Ohm R."/>
            <person name="Pangilinan J."/>
            <person name="Pereira M."/>
            <person name="Perotto S."/>
            <person name="Peter M."/>
            <person name="Riley R."/>
            <person name="Sitrit Y."/>
            <person name="Stielow B."/>
            <person name="Szollosi G."/>
            <person name="Zifcakova L."/>
            <person name="Stursova M."/>
            <person name="Spatafora J.W."/>
            <person name="Tedersoo L."/>
            <person name="Vaario L.-M."/>
            <person name="Yamada A."/>
            <person name="Yan M."/>
            <person name="Wang P."/>
            <person name="Xu J."/>
            <person name="Bruns T."/>
            <person name="Baldrian P."/>
            <person name="Vilgalys R."/>
            <person name="Henrissat B."/>
            <person name="Grigoriev I.V."/>
            <person name="Hibbett D."/>
            <person name="Nagy L.G."/>
            <person name="Martin F.M."/>
        </authorList>
    </citation>
    <scope>NUCLEOTIDE SEQUENCE</scope>
    <source>
        <strain evidence="2">Prilba</strain>
    </source>
</reference>